<dbReference type="InterPro" id="IPR009008">
    <property type="entry name" value="Val/Leu/Ile-tRNA-synth_edit"/>
</dbReference>
<keyword evidence="5 8" id="KW-0030">Aminoacyl-tRNA synthetase</keyword>
<comment type="catalytic activity">
    <reaction evidence="7 8">
        <text>tRNA(Ile) + L-isoleucine + ATP = L-isoleucyl-tRNA(Ile) + AMP + diphosphate</text>
        <dbReference type="Rhea" id="RHEA:11060"/>
        <dbReference type="Rhea" id="RHEA-COMP:9666"/>
        <dbReference type="Rhea" id="RHEA-COMP:9695"/>
        <dbReference type="ChEBI" id="CHEBI:30616"/>
        <dbReference type="ChEBI" id="CHEBI:33019"/>
        <dbReference type="ChEBI" id="CHEBI:58045"/>
        <dbReference type="ChEBI" id="CHEBI:78442"/>
        <dbReference type="ChEBI" id="CHEBI:78528"/>
        <dbReference type="ChEBI" id="CHEBI:456215"/>
        <dbReference type="EC" id="6.1.1.5"/>
    </reaction>
</comment>
<dbReference type="Pfam" id="PF19302">
    <property type="entry name" value="DUF5915"/>
    <property type="match status" value="1"/>
</dbReference>
<comment type="caution">
    <text evidence="11">The sequence shown here is derived from an EMBL/GenBank/DDBJ whole genome shotgun (WGS) entry which is preliminary data.</text>
</comment>
<comment type="domain">
    <text evidence="8">IleRS has two distinct active sites: one for aminoacylation and one for editing. The misactivated valine is translocated from the active site to the editing site, which sterically excludes the correctly activated isoleucine. The single editing site contains two valyl binding pockets, one specific for each substrate (Val-AMP or Val-tRNA(Ile)).</text>
</comment>
<dbReference type="Gene3D" id="3.30.720.200">
    <property type="match status" value="1"/>
</dbReference>
<dbReference type="Gene3D" id="3.40.50.620">
    <property type="entry name" value="HUPs"/>
    <property type="match status" value="2"/>
</dbReference>
<comment type="subunit">
    <text evidence="8">Monomer.</text>
</comment>
<dbReference type="CDD" id="cd07961">
    <property type="entry name" value="Anticodon_Ia_Ile_ABEc"/>
    <property type="match status" value="1"/>
</dbReference>
<feature type="domain" description="Methionyl/Valyl/Leucyl/Isoleucyl-tRNA synthetase anticodon-binding" evidence="10">
    <location>
        <begin position="680"/>
        <end position="825"/>
    </location>
</feature>
<dbReference type="Pfam" id="PF00133">
    <property type="entry name" value="tRNA-synt_1"/>
    <property type="match status" value="1"/>
</dbReference>
<evidence type="ECO:0000313" key="11">
    <source>
        <dbReference type="EMBL" id="MCO8271378.1"/>
    </source>
</evidence>
<dbReference type="SUPFAM" id="SSF50677">
    <property type="entry name" value="ValRS/IleRS/LeuRS editing domain"/>
    <property type="match status" value="1"/>
</dbReference>
<proteinExistence type="inferred from homology"/>
<reference evidence="11 12" key="1">
    <citation type="submission" date="2022-06" db="EMBL/GenBank/DDBJ databases">
        <title>New Species of the Genus Actinoplanes, ActinopZanes ferrugineus.</title>
        <authorList>
            <person name="Ding P."/>
        </authorList>
    </citation>
    <scope>NUCLEOTIDE SEQUENCE [LARGE SCALE GENOMIC DNA]</scope>
    <source>
        <strain evidence="11 12">TRM88003</strain>
    </source>
</reference>
<keyword evidence="3 8" id="KW-0067">ATP-binding</keyword>
<dbReference type="InterPro" id="IPR002300">
    <property type="entry name" value="aa-tRNA-synth_Ia"/>
</dbReference>
<evidence type="ECO:0000259" key="9">
    <source>
        <dbReference type="Pfam" id="PF00133"/>
    </source>
</evidence>
<keyword evidence="8" id="KW-0862">Zinc</keyword>
<keyword evidence="1 8" id="KW-0436">Ligase</keyword>
<dbReference type="InterPro" id="IPR014729">
    <property type="entry name" value="Rossmann-like_a/b/a_fold"/>
</dbReference>
<dbReference type="Pfam" id="PF08264">
    <property type="entry name" value="Anticodon_1"/>
    <property type="match status" value="1"/>
</dbReference>
<keyword evidence="8" id="KW-0479">Metal-binding</keyword>
<dbReference type="Proteomes" id="UP001523369">
    <property type="component" value="Unassembled WGS sequence"/>
</dbReference>
<evidence type="ECO:0000256" key="6">
    <source>
        <dbReference type="ARBA" id="ARBA00025217"/>
    </source>
</evidence>
<dbReference type="RefSeq" id="WP_253237510.1">
    <property type="nucleotide sequence ID" value="NZ_JAMYJR010000012.1"/>
</dbReference>
<dbReference type="PANTHER" id="PTHR42780:SF1">
    <property type="entry name" value="ISOLEUCINE--TRNA LIGASE, CYTOPLASMIC"/>
    <property type="match status" value="1"/>
</dbReference>
<dbReference type="NCBIfam" id="TIGR00392">
    <property type="entry name" value="ileS"/>
    <property type="match status" value="1"/>
</dbReference>
<keyword evidence="12" id="KW-1185">Reference proteome</keyword>
<dbReference type="GO" id="GO:0004822">
    <property type="term" value="F:isoleucine-tRNA ligase activity"/>
    <property type="evidence" value="ECO:0007669"/>
    <property type="project" value="UniProtKB-EC"/>
</dbReference>
<dbReference type="Gene3D" id="3.90.740.10">
    <property type="entry name" value="Valyl/Leucyl/Isoleucyl-tRNA synthetase, editing domain"/>
    <property type="match status" value="1"/>
</dbReference>
<evidence type="ECO:0000256" key="2">
    <source>
        <dbReference type="ARBA" id="ARBA00022741"/>
    </source>
</evidence>
<feature type="short sequence motif" description="'HIGH' region" evidence="8">
    <location>
        <begin position="48"/>
        <end position="58"/>
    </location>
</feature>
<keyword evidence="2 8" id="KW-0547">Nucleotide-binding</keyword>
<sequence>MYSSVPAQVDLPALDHEVLRFWQEKHVFERTLEQSEGRPEWVFYEGPPTANGMPGAHHIEARVFKDVFPRYRTMKGFHVARKAGWDCHGLPVELAVEKELGFSGKQDIEAYGIAAFNDRCRASVTRHTDAFAQLTERMGYWVDMDDAYRTMDPEYIESVWWSLQRIFDKGLLVEDFRVAPWCPRDQTTLSDHELAQGYETDVDPAVYVRFPLTSGPLAGQAALLVWTTTPWTLVSNTAVAVNPDVTYVVATDGTEQLVLAEPLMAQVLGDGWRLTGESFTGKQMERWTYRPPFDLVEVPDAHIVILAGYVTTESGTGLVHQSPAFGADDLASCRAYGLPMVNPIQRDGTFEAEVPLVGGLFFRTANEPLVEELRRRDLLFRLDPYEHQYPHCWRCHTALIYYAQPSWYVRTTAVRDQMLRENEQTTWQPETVKHGRYGDWLTNNVDWALSRNRYWGTPLPIWRCAEGHLTCIGSLAELGQKAGRDLSTLDPHRPYIDEVTFACPQCARTATRVPEVIDAWYDSGSMPFAQFGYPYKNKELFEQRFPAQFISEAIDQTRGWFYTLMAVSTLVFDRSSYEAVVCLGHILAEDGRKMSKHLGNILEPIPLMDTHGADAVRWFMACVGSPWSARRVGHTTLQEVVRKTLLTYWNTVAFQALYGRAAGWQPSASDPAPADRPLLDRWVLSEVNTLVGKVDAAYSAFDTQEAGRLLAAFVDDLSNWYVRRSRRRFWRGDPAALATLHEALRTVTLLMAPLTPFVTERVWGDLVSPVDPRAAESVHLAAFPEPDPALIDPALSTQMALVRRLVELGRAARAESGLKVRQPLSRALASANGFGDLPADLLAEIAAELNVGEVTPVAGSFVDTTAKANFRTLGKRFGKKVQVVAQAIAAADAAELKDALRTTGTATLDVEGEQLTLTPDEVVITETPRAGWAVASDSGGTVALDLELTPELRRAGIARDAVRQIQEARKASGLEVSDRIDLRWSAEGETAQALTEHAALVADEVLATTYESGAAPGPDAREFTDESLGLTFHLRKAQ</sequence>
<comment type="function">
    <text evidence="6 8">Catalyzes the attachment of isoleucine to tRNA(Ile). As IleRS can inadvertently accommodate and process structurally similar amino acids such as valine, to avoid such errors it has two additional distinct tRNA(Ile)-dependent editing activities. One activity is designated as 'pretransfer' editing and involves the hydrolysis of activated Val-AMP. The other activity is designated 'posttransfer' editing and involves deacylation of mischarged Val-tRNA(Ile).</text>
</comment>
<name>A0ABT1DLK5_9ACTN</name>
<feature type="short sequence motif" description="'KMSKS' region" evidence="8">
    <location>
        <begin position="593"/>
        <end position="597"/>
    </location>
</feature>
<dbReference type="EC" id="6.1.1.5" evidence="8"/>
<dbReference type="InterPro" id="IPR023586">
    <property type="entry name" value="Ile-tRNA-ligase_type2"/>
</dbReference>
<evidence type="ECO:0000256" key="4">
    <source>
        <dbReference type="ARBA" id="ARBA00022917"/>
    </source>
</evidence>
<dbReference type="PRINTS" id="PR00984">
    <property type="entry name" value="TRNASYNTHILE"/>
</dbReference>
<keyword evidence="4 8" id="KW-0648">Protein biosynthesis</keyword>
<evidence type="ECO:0000256" key="5">
    <source>
        <dbReference type="ARBA" id="ARBA00023146"/>
    </source>
</evidence>
<evidence type="ECO:0000256" key="7">
    <source>
        <dbReference type="ARBA" id="ARBA00048359"/>
    </source>
</evidence>
<comment type="similarity">
    <text evidence="8">Belongs to the class-I aminoacyl-tRNA synthetase family. IleS type 2 subfamily.</text>
</comment>
<dbReference type="InterPro" id="IPR002301">
    <property type="entry name" value="Ile-tRNA-ligase"/>
</dbReference>
<dbReference type="InterPro" id="IPR009080">
    <property type="entry name" value="tRNAsynth_Ia_anticodon-bd"/>
</dbReference>
<evidence type="ECO:0000256" key="1">
    <source>
        <dbReference type="ARBA" id="ARBA00022598"/>
    </source>
</evidence>
<keyword evidence="8" id="KW-0963">Cytoplasm</keyword>
<evidence type="ECO:0000256" key="8">
    <source>
        <dbReference type="HAMAP-Rule" id="MF_02003"/>
    </source>
</evidence>
<comment type="subcellular location">
    <subcellularLocation>
        <location evidence="8">Cytoplasm</location>
    </subcellularLocation>
</comment>
<dbReference type="CDD" id="cd00818">
    <property type="entry name" value="IleRS_core"/>
    <property type="match status" value="1"/>
</dbReference>
<protein>
    <recommendedName>
        <fullName evidence="8">Isoleucine--tRNA ligase</fullName>
        <ecNumber evidence="8">6.1.1.5</ecNumber>
    </recommendedName>
    <alternativeName>
        <fullName evidence="8">Isoleucyl-tRNA synthetase</fullName>
        <shortName evidence="8">IleRS</shortName>
    </alternativeName>
</protein>
<dbReference type="PANTHER" id="PTHR42780">
    <property type="entry name" value="SOLEUCYL-TRNA SYNTHETASE"/>
    <property type="match status" value="1"/>
</dbReference>
<dbReference type="EMBL" id="JAMYJR010000012">
    <property type="protein sequence ID" value="MCO8271378.1"/>
    <property type="molecule type" value="Genomic_DNA"/>
</dbReference>
<accession>A0ABT1DLK5</accession>
<dbReference type="Gene3D" id="1.10.730.10">
    <property type="entry name" value="Isoleucyl-tRNA Synthetase, Domain 1"/>
    <property type="match status" value="1"/>
</dbReference>
<dbReference type="InterPro" id="IPR013155">
    <property type="entry name" value="M/V/L/I-tRNA-synth_anticd-bd"/>
</dbReference>
<feature type="binding site" evidence="8">
    <location>
        <position position="596"/>
    </location>
    <ligand>
        <name>ATP</name>
        <dbReference type="ChEBI" id="CHEBI:30616"/>
    </ligand>
</feature>
<gene>
    <name evidence="8 11" type="primary">ileS</name>
    <name evidence="11" type="ORF">M1L60_12310</name>
</gene>
<evidence type="ECO:0000259" key="10">
    <source>
        <dbReference type="Pfam" id="PF08264"/>
    </source>
</evidence>
<dbReference type="InterPro" id="IPR033709">
    <property type="entry name" value="Anticodon_Ile_ABEc"/>
</dbReference>
<comment type="cofactor">
    <cofactor evidence="8">
        <name>Zn(2+)</name>
        <dbReference type="ChEBI" id="CHEBI:29105"/>
    </cofactor>
</comment>
<dbReference type="HAMAP" id="MF_02003">
    <property type="entry name" value="Ile_tRNA_synth_type2"/>
    <property type="match status" value="1"/>
</dbReference>
<feature type="domain" description="Aminoacyl-tRNA synthetase class Ia" evidence="9">
    <location>
        <begin position="18"/>
        <end position="621"/>
    </location>
</feature>
<evidence type="ECO:0000256" key="3">
    <source>
        <dbReference type="ARBA" id="ARBA00022840"/>
    </source>
</evidence>
<dbReference type="SUPFAM" id="SSF52374">
    <property type="entry name" value="Nucleotidylyl transferase"/>
    <property type="match status" value="1"/>
</dbReference>
<dbReference type="SUPFAM" id="SSF47323">
    <property type="entry name" value="Anticodon-binding domain of a subclass of class I aminoacyl-tRNA synthetases"/>
    <property type="match status" value="1"/>
</dbReference>
<organism evidence="11 12">
    <name type="scientific">Paractinoplanes aksuensis</name>
    <dbReference type="NCBI Taxonomy" id="2939490"/>
    <lineage>
        <taxon>Bacteria</taxon>
        <taxon>Bacillati</taxon>
        <taxon>Actinomycetota</taxon>
        <taxon>Actinomycetes</taxon>
        <taxon>Micromonosporales</taxon>
        <taxon>Micromonosporaceae</taxon>
        <taxon>Paractinoplanes</taxon>
    </lineage>
</organism>
<evidence type="ECO:0000313" key="12">
    <source>
        <dbReference type="Proteomes" id="UP001523369"/>
    </source>
</evidence>